<dbReference type="Gene3D" id="3.40.50.300">
    <property type="entry name" value="P-loop containing nucleotide triphosphate hydrolases"/>
    <property type="match status" value="2"/>
</dbReference>
<dbReference type="SUPFAM" id="SSF46785">
    <property type="entry name" value="Winged helix' DNA-binding domain"/>
    <property type="match status" value="1"/>
</dbReference>
<dbReference type="GO" id="GO:0004386">
    <property type="term" value="F:helicase activity"/>
    <property type="evidence" value="ECO:0007669"/>
    <property type="project" value="UniProtKB-KW"/>
</dbReference>
<evidence type="ECO:0000259" key="5">
    <source>
        <dbReference type="PROSITE" id="PS51192"/>
    </source>
</evidence>
<dbReference type="SMART" id="SM00487">
    <property type="entry name" value="DEXDc"/>
    <property type="match status" value="1"/>
</dbReference>
<dbReference type="PANTHER" id="PTHR47961:SF10">
    <property type="entry name" value="ATP-DEPENDENT DNA HELICASE HEL308"/>
    <property type="match status" value="1"/>
</dbReference>
<evidence type="ECO:0000259" key="6">
    <source>
        <dbReference type="PROSITE" id="PS51194"/>
    </source>
</evidence>
<dbReference type="InterPro" id="IPR050474">
    <property type="entry name" value="Hel308_SKI2-like"/>
</dbReference>
<dbReference type="InterPro" id="IPR011545">
    <property type="entry name" value="DEAD/DEAH_box_helicase_dom"/>
</dbReference>
<evidence type="ECO:0000256" key="4">
    <source>
        <dbReference type="ARBA" id="ARBA00022840"/>
    </source>
</evidence>
<dbReference type="Pfam" id="PF00271">
    <property type="entry name" value="Helicase_C"/>
    <property type="match status" value="1"/>
</dbReference>
<dbReference type="Proteomes" id="UP000199352">
    <property type="component" value="Unassembled WGS sequence"/>
</dbReference>
<dbReference type="PANTHER" id="PTHR47961">
    <property type="entry name" value="DNA POLYMERASE THETA, PUTATIVE (AFU_ORTHOLOGUE AFUA_1G05260)-RELATED"/>
    <property type="match status" value="1"/>
</dbReference>
<protein>
    <submittedName>
        <fullName evidence="7">Helicase conserved C-terminal domain-containing protein</fullName>
    </submittedName>
</protein>
<proteinExistence type="predicted"/>
<reference evidence="8" key="1">
    <citation type="submission" date="2016-10" db="EMBL/GenBank/DDBJ databases">
        <authorList>
            <person name="Varghese N."/>
            <person name="Submissions S."/>
        </authorList>
    </citation>
    <scope>NUCLEOTIDE SEQUENCE [LARGE SCALE GENOMIC DNA]</scope>
    <source>
        <strain evidence="8">CGMCC 4.3525</strain>
    </source>
</reference>
<dbReference type="InterPro" id="IPR001650">
    <property type="entry name" value="Helicase_C-like"/>
</dbReference>
<dbReference type="Gene3D" id="3.40.50.1460">
    <property type="match status" value="1"/>
</dbReference>
<dbReference type="InterPro" id="IPR014001">
    <property type="entry name" value="Helicase_ATP-bd"/>
</dbReference>
<dbReference type="SMART" id="SM00490">
    <property type="entry name" value="HELICc"/>
    <property type="match status" value="1"/>
</dbReference>
<dbReference type="GO" id="GO:0006508">
    <property type="term" value="P:proteolysis"/>
    <property type="evidence" value="ECO:0007669"/>
    <property type="project" value="InterPro"/>
</dbReference>
<dbReference type="STRING" id="402600.SAMN05216188_117112"/>
<evidence type="ECO:0000256" key="3">
    <source>
        <dbReference type="ARBA" id="ARBA00022806"/>
    </source>
</evidence>
<dbReference type="AlphaFoldDB" id="A0A1H9T313"/>
<name>A0A1H9T313_9PSEU</name>
<organism evidence="7 8">
    <name type="scientific">Lentzea xinjiangensis</name>
    <dbReference type="NCBI Taxonomy" id="402600"/>
    <lineage>
        <taxon>Bacteria</taxon>
        <taxon>Bacillati</taxon>
        <taxon>Actinomycetota</taxon>
        <taxon>Actinomycetes</taxon>
        <taxon>Pseudonocardiales</taxon>
        <taxon>Pseudonocardiaceae</taxon>
        <taxon>Lentzea</taxon>
    </lineage>
</organism>
<dbReference type="GO" id="GO:0004197">
    <property type="term" value="F:cysteine-type endopeptidase activity"/>
    <property type="evidence" value="ECO:0007669"/>
    <property type="project" value="InterPro"/>
</dbReference>
<sequence length="1023" mass="109744">MLAQGEGSFHGLFVGLAQYLTDSTLPLRFAPHDAASLRALFLDNLPEHLHGSLRLLTDESAGRRRIVEELHHLRATCSDEDVVVVTFSGHGTSAHELNLYDDVLPMADLVELVSGIKARQLLLVLDCCFAGGVLAKAVATDREGPESVESVVRGHLGRGRYVITACGEDEEAIEDTRAGHGLLTGRLLRELRAAPDEPRSLHDVLLAVRRAVVNRAIECDVLQTPIVFVEPGEEMLWPVLRAGEHFAAAAGVEEPPPATSSPDSLLDHGVPAGVLDRWRGEIQKLTSVQMQAVNDAGVLRGGNVVAVSPTSSGKTLIGEMLALSLARAGGKTVFLLPTRALVNEQFERFVELYGEVGLGVVQATGESGERVPAILDGRFTIAVMTYETCVSLVVSRPSLLETISALVVDEIQTIGDPHRGAVLEFLLTVAQSVPEQRRPQIVGLSAVLGEDYGDLDGWLGARGVLSRERPVPLVEGTLDPHGRYRYRDAEGRQAEEQLVDESDLDLPSVDAVVRRAVREGEQVIIFHNTRYRARVHADKLAGMLGLPPAGVELPADEEIKARSLLNRCLKGGVALHSAELGKEERRAVERAFRAPGSGIRVMVSTTTLADGVNLPARTVVVAELWHEDEDGTRPYSLGKVRTMVGRAGRRGLASSGRAIILVGSDREAEQDVWDRYLLAAPERLCSVLLDDSELTTLLLRVIAVLRGPGRKPGWTDVLDFLDRSFAAHRIRLEEPKGAVPRRPVRKAIDELIGLGLVHRRPGELELTPLGDAVSRGSLRVQSVSDVVDVLRTLEPQQVTSEVLIALAQLTVELDAAPRLGGGRNRARAQAMVSAQVRELGLPKSVVDAVLRGPGALDRSRRVIACLKWARTVPLPQIESSLAPAGSDAGPVRQVVLRTRDVIETMVGIAAQVHQELDLRALSLLPAQLDFGVPPGLAAVALHAGGQLTRQHYLRLLSGGIGTSAAILSSDDDLLAVFAGPGLVAALRIAAELAAETEAVGASSVDDIGACSQSKSALVAYLRT</sequence>
<evidence type="ECO:0000313" key="8">
    <source>
        <dbReference type="Proteomes" id="UP000199352"/>
    </source>
</evidence>
<dbReference type="PROSITE" id="PS51194">
    <property type="entry name" value="HELICASE_CTER"/>
    <property type="match status" value="1"/>
</dbReference>
<evidence type="ECO:0000313" key="7">
    <source>
        <dbReference type="EMBL" id="SER91394.1"/>
    </source>
</evidence>
<dbReference type="InterPro" id="IPR027417">
    <property type="entry name" value="P-loop_NTPase"/>
</dbReference>
<keyword evidence="4" id="KW-0067">ATP-binding</keyword>
<dbReference type="InterPro" id="IPR036390">
    <property type="entry name" value="WH_DNA-bd_sf"/>
</dbReference>
<dbReference type="Pfam" id="PF00270">
    <property type="entry name" value="DEAD"/>
    <property type="match status" value="1"/>
</dbReference>
<keyword evidence="2" id="KW-0378">Hydrolase</keyword>
<dbReference type="GO" id="GO:0005524">
    <property type="term" value="F:ATP binding"/>
    <property type="evidence" value="ECO:0007669"/>
    <property type="project" value="UniProtKB-KW"/>
</dbReference>
<keyword evidence="8" id="KW-1185">Reference proteome</keyword>
<accession>A0A1H9T313</accession>
<dbReference type="InterPro" id="IPR029030">
    <property type="entry name" value="Caspase-like_dom_sf"/>
</dbReference>
<dbReference type="GO" id="GO:0003676">
    <property type="term" value="F:nucleic acid binding"/>
    <property type="evidence" value="ECO:0007669"/>
    <property type="project" value="InterPro"/>
</dbReference>
<dbReference type="SUPFAM" id="SSF52540">
    <property type="entry name" value="P-loop containing nucleoside triphosphate hydrolases"/>
    <property type="match status" value="1"/>
</dbReference>
<dbReference type="Pfam" id="PF00656">
    <property type="entry name" value="Peptidase_C14"/>
    <property type="match status" value="1"/>
</dbReference>
<evidence type="ECO:0000256" key="2">
    <source>
        <dbReference type="ARBA" id="ARBA00022801"/>
    </source>
</evidence>
<dbReference type="InterPro" id="IPR011600">
    <property type="entry name" value="Pept_C14_caspase"/>
</dbReference>
<dbReference type="EMBL" id="FOFR01000017">
    <property type="protein sequence ID" value="SER91394.1"/>
    <property type="molecule type" value="Genomic_DNA"/>
</dbReference>
<feature type="domain" description="Helicase C-terminal" evidence="6">
    <location>
        <begin position="508"/>
        <end position="700"/>
    </location>
</feature>
<dbReference type="SUPFAM" id="SSF52129">
    <property type="entry name" value="Caspase-like"/>
    <property type="match status" value="1"/>
</dbReference>
<keyword evidence="1" id="KW-0547">Nucleotide-binding</keyword>
<evidence type="ECO:0000256" key="1">
    <source>
        <dbReference type="ARBA" id="ARBA00022741"/>
    </source>
</evidence>
<feature type="domain" description="Helicase ATP-binding" evidence="5">
    <location>
        <begin position="295"/>
        <end position="446"/>
    </location>
</feature>
<dbReference type="PROSITE" id="PS51192">
    <property type="entry name" value="HELICASE_ATP_BIND_1"/>
    <property type="match status" value="1"/>
</dbReference>
<keyword evidence="3 7" id="KW-0347">Helicase</keyword>
<gene>
    <name evidence="7" type="ORF">SAMN05216188_117112</name>
</gene>